<dbReference type="EMBL" id="JBHTAX010000006">
    <property type="protein sequence ID" value="MFC7193021.1"/>
    <property type="molecule type" value="Genomic_DNA"/>
</dbReference>
<organism evidence="1 2">
    <name type="scientific">Halocatena marina</name>
    <dbReference type="NCBI Taxonomy" id="2934937"/>
    <lineage>
        <taxon>Archaea</taxon>
        <taxon>Methanobacteriati</taxon>
        <taxon>Methanobacteriota</taxon>
        <taxon>Stenosarchaea group</taxon>
        <taxon>Halobacteria</taxon>
        <taxon>Halobacteriales</taxon>
        <taxon>Natronomonadaceae</taxon>
        <taxon>Halocatena</taxon>
    </lineage>
</organism>
<comment type="caution">
    <text evidence="1">The sequence shown here is derived from an EMBL/GenBank/DDBJ whole genome shotgun (WGS) entry which is preliminary data.</text>
</comment>
<dbReference type="Proteomes" id="UP001596417">
    <property type="component" value="Unassembled WGS sequence"/>
</dbReference>
<accession>A0ABD5YZ43</accession>
<sequence>MVKPLVATAEEAVTRGIPVDSPAVLLAGGETTVTITDGSGQS</sequence>
<reference evidence="1 2" key="1">
    <citation type="journal article" date="2019" name="Int. J. Syst. Evol. Microbiol.">
        <title>The Global Catalogue of Microorganisms (GCM) 10K type strain sequencing project: providing services to taxonomists for standard genome sequencing and annotation.</title>
        <authorList>
            <consortium name="The Broad Institute Genomics Platform"/>
            <consortium name="The Broad Institute Genome Sequencing Center for Infectious Disease"/>
            <person name="Wu L."/>
            <person name="Ma J."/>
        </authorList>
    </citation>
    <scope>NUCLEOTIDE SEQUENCE [LARGE SCALE GENOMIC DNA]</scope>
    <source>
        <strain evidence="1 2">RDMS1</strain>
    </source>
</reference>
<proteinExistence type="predicted"/>
<protein>
    <submittedName>
        <fullName evidence="1">Uncharacterized protein</fullName>
    </submittedName>
</protein>
<dbReference type="AlphaFoldDB" id="A0ABD5YZ43"/>
<keyword evidence="2" id="KW-1185">Reference proteome</keyword>
<dbReference type="SUPFAM" id="SSF82544">
    <property type="entry name" value="GckA/TtuD-like"/>
    <property type="match status" value="1"/>
</dbReference>
<evidence type="ECO:0000313" key="1">
    <source>
        <dbReference type="EMBL" id="MFC7193021.1"/>
    </source>
</evidence>
<dbReference type="InterPro" id="IPR037035">
    <property type="entry name" value="GK-like_C_sf"/>
</dbReference>
<dbReference type="RefSeq" id="WP_309242249.1">
    <property type="nucleotide sequence ID" value="NZ_CP109982.1"/>
</dbReference>
<dbReference type="Gene3D" id="3.40.1480.10">
    <property type="entry name" value="MOFRL domain"/>
    <property type="match status" value="1"/>
</dbReference>
<evidence type="ECO:0000313" key="2">
    <source>
        <dbReference type="Proteomes" id="UP001596417"/>
    </source>
</evidence>
<gene>
    <name evidence="1" type="ORF">ACFQL7_26775</name>
</gene>
<name>A0ABD5YZ43_9EURY</name>
<dbReference type="GeneID" id="91976081"/>